<name>X0ZZ10_9ZZZZ</name>
<reference evidence="2" key="1">
    <citation type="journal article" date="2014" name="Front. Microbiol.">
        <title>High frequency of phylogenetically diverse reductive dehalogenase-homologous genes in deep subseafloor sedimentary metagenomes.</title>
        <authorList>
            <person name="Kawai M."/>
            <person name="Futagami T."/>
            <person name="Toyoda A."/>
            <person name="Takaki Y."/>
            <person name="Nishi S."/>
            <person name="Hori S."/>
            <person name="Arai W."/>
            <person name="Tsubouchi T."/>
            <person name="Morono Y."/>
            <person name="Uchiyama I."/>
            <person name="Ito T."/>
            <person name="Fujiyama A."/>
            <person name="Inagaki F."/>
            <person name="Takami H."/>
        </authorList>
    </citation>
    <scope>NUCLEOTIDE SEQUENCE</scope>
    <source>
        <strain evidence="2">Expedition CK06-06</strain>
    </source>
</reference>
<evidence type="ECO:0000313" key="2">
    <source>
        <dbReference type="EMBL" id="GAG53266.1"/>
    </source>
</evidence>
<dbReference type="InterPro" id="IPR011146">
    <property type="entry name" value="HIT-like"/>
</dbReference>
<protein>
    <recommendedName>
        <fullName evidence="1">HIT domain-containing protein</fullName>
    </recommendedName>
</protein>
<dbReference type="PRINTS" id="PR00332">
    <property type="entry name" value="HISTRIAD"/>
</dbReference>
<dbReference type="GO" id="GO:0003824">
    <property type="term" value="F:catalytic activity"/>
    <property type="evidence" value="ECO:0007669"/>
    <property type="project" value="InterPro"/>
</dbReference>
<dbReference type="Gene3D" id="3.30.428.10">
    <property type="entry name" value="HIT-like"/>
    <property type="match status" value="1"/>
</dbReference>
<sequence>MRDCVFCQIVAGESPASVFYEDDVALGFMTIGPVNPGHAMVIPKQHAAYLADMDEETGKHLWMVTQRTAAAIRDSGIRCEGINLFLADGEVAFQEIFHVHIHVFPRYKGDPFKLVADWEKKPPRQELDQVARQIKVAYDRLWFIDGKTTP</sequence>
<dbReference type="SUPFAM" id="SSF54197">
    <property type="entry name" value="HIT-like"/>
    <property type="match status" value="1"/>
</dbReference>
<dbReference type="InterPro" id="IPR036265">
    <property type="entry name" value="HIT-like_sf"/>
</dbReference>
<feature type="domain" description="HIT" evidence="1">
    <location>
        <begin position="5"/>
        <end position="113"/>
    </location>
</feature>
<dbReference type="InterPro" id="IPR019808">
    <property type="entry name" value="Histidine_triad_CS"/>
</dbReference>
<dbReference type="InterPro" id="IPR001310">
    <property type="entry name" value="Histidine_triad_HIT"/>
</dbReference>
<accession>X0ZZ10</accession>
<dbReference type="GO" id="GO:0009117">
    <property type="term" value="P:nucleotide metabolic process"/>
    <property type="evidence" value="ECO:0007669"/>
    <property type="project" value="TreeGrafter"/>
</dbReference>
<proteinExistence type="predicted"/>
<dbReference type="EMBL" id="BARS01052426">
    <property type="protein sequence ID" value="GAG53266.1"/>
    <property type="molecule type" value="Genomic_DNA"/>
</dbReference>
<dbReference type="AlphaFoldDB" id="X0ZZ10"/>
<dbReference type="PROSITE" id="PS51084">
    <property type="entry name" value="HIT_2"/>
    <property type="match status" value="1"/>
</dbReference>
<gene>
    <name evidence="2" type="ORF">S01H1_77946</name>
</gene>
<dbReference type="PANTHER" id="PTHR46648:SF1">
    <property type="entry name" value="ADENOSINE 5'-MONOPHOSPHORAMIDASE HNT1"/>
    <property type="match status" value="1"/>
</dbReference>
<dbReference type="PANTHER" id="PTHR46648">
    <property type="entry name" value="HIT FAMILY PROTEIN 1"/>
    <property type="match status" value="1"/>
</dbReference>
<evidence type="ECO:0000259" key="1">
    <source>
        <dbReference type="PROSITE" id="PS51084"/>
    </source>
</evidence>
<dbReference type="PROSITE" id="PS00892">
    <property type="entry name" value="HIT_1"/>
    <property type="match status" value="1"/>
</dbReference>
<organism evidence="2">
    <name type="scientific">marine sediment metagenome</name>
    <dbReference type="NCBI Taxonomy" id="412755"/>
    <lineage>
        <taxon>unclassified sequences</taxon>
        <taxon>metagenomes</taxon>
        <taxon>ecological metagenomes</taxon>
    </lineage>
</organism>
<dbReference type="Pfam" id="PF01230">
    <property type="entry name" value="HIT"/>
    <property type="match status" value="1"/>
</dbReference>
<comment type="caution">
    <text evidence="2">The sequence shown here is derived from an EMBL/GenBank/DDBJ whole genome shotgun (WGS) entry which is preliminary data.</text>
</comment>